<reference evidence="1" key="1">
    <citation type="submission" date="2023-03" db="UniProtKB">
        <authorList>
            <consortium name="EnsemblPlants"/>
        </authorList>
    </citation>
    <scope>IDENTIFICATION</scope>
</reference>
<protein>
    <submittedName>
        <fullName evidence="1">Uncharacterized protein</fullName>
    </submittedName>
</protein>
<proteinExistence type="predicted"/>
<accession>A0A9I9E656</accession>
<dbReference type="AlphaFoldDB" id="A0A9I9E656"/>
<organism evidence="1">
    <name type="scientific">Cucumis melo</name>
    <name type="common">Muskmelon</name>
    <dbReference type="NCBI Taxonomy" id="3656"/>
    <lineage>
        <taxon>Eukaryota</taxon>
        <taxon>Viridiplantae</taxon>
        <taxon>Streptophyta</taxon>
        <taxon>Embryophyta</taxon>
        <taxon>Tracheophyta</taxon>
        <taxon>Spermatophyta</taxon>
        <taxon>Magnoliopsida</taxon>
        <taxon>eudicotyledons</taxon>
        <taxon>Gunneridae</taxon>
        <taxon>Pentapetalae</taxon>
        <taxon>rosids</taxon>
        <taxon>fabids</taxon>
        <taxon>Cucurbitales</taxon>
        <taxon>Cucurbitaceae</taxon>
        <taxon>Benincaseae</taxon>
        <taxon>Cucumis</taxon>
    </lineage>
</organism>
<dbReference type="Gramene" id="MELO3C029312.2.1">
    <property type="protein sequence ID" value="MELO3C029312.2.1"/>
    <property type="gene ID" value="MELO3C029312.2"/>
</dbReference>
<evidence type="ECO:0000313" key="1">
    <source>
        <dbReference type="EnsemblPlants" id="MELO3C029312.2.1"/>
    </source>
</evidence>
<name>A0A9I9E656_CUCME</name>
<dbReference type="EnsemblPlants" id="MELO3C029312.2.1">
    <property type="protein sequence ID" value="MELO3C029312.2.1"/>
    <property type="gene ID" value="MELO3C029312.2"/>
</dbReference>
<sequence>AVVATASLLSIEIFGNNLPPFVEAATVTLILRQVSVATSESEASGLCLLQSVFVHEAPTVVVASPRTQPLPLRSPIRMELVAPSILLRSTLPHPACSPRS</sequence>